<keyword evidence="9" id="KW-1133">Transmembrane helix</keyword>
<dbReference type="GO" id="GO:0006935">
    <property type="term" value="P:chemotaxis"/>
    <property type="evidence" value="ECO:0007669"/>
    <property type="project" value="UniProtKB-KW"/>
</dbReference>
<evidence type="ECO:0000313" key="13">
    <source>
        <dbReference type="Proteomes" id="UP000002734"/>
    </source>
</evidence>
<dbReference type="InterPro" id="IPR051310">
    <property type="entry name" value="MCP_chemotaxis"/>
</dbReference>
<dbReference type="InterPro" id="IPR003660">
    <property type="entry name" value="HAMP_dom"/>
</dbReference>
<evidence type="ECO:0000256" key="9">
    <source>
        <dbReference type="SAM" id="Phobius"/>
    </source>
</evidence>
<dbReference type="PROSITE" id="PS50885">
    <property type="entry name" value="HAMP"/>
    <property type="match status" value="1"/>
</dbReference>
<dbReference type="EMBL" id="CP001654">
    <property type="protein sequence ID" value="ACS86364.1"/>
    <property type="molecule type" value="Genomic_DNA"/>
</dbReference>
<evidence type="ECO:0000256" key="2">
    <source>
        <dbReference type="ARBA" id="ARBA00022481"/>
    </source>
</evidence>
<evidence type="ECO:0000256" key="4">
    <source>
        <dbReference type="ARBA" id="ARBA00023224"/>
    </source>
</evidence>
<dbReference type="PANTHER" id="PTHR43531:SF14">
    <property type="entry name" value="METHYL-ACCEPTING CHEMOTAXIS PROTEIN I-RELATED"/>
    <property type="match status" value="1"/>
</dbReference>
<dbReference type="PRINTS" id="PR00260">
    <property type="entry name" value="CHEMTRNSDUCR"/>
</dbReference>
<dbReference type="SUPFAM" id="SSF58104">
    <property type="entry name" value="Methyl-accepting chemotaxis protein (MCP) signaling domain"/>
    <property type="match status" value="1"/>
</dbReference>
<dbReference type="RefSeq" id="WP_015854270.1">
    <property type="nucleotide sequence ID" value="NC_012880.1"/>
</dbReference>
<keyword evidence="9" id="KW-0472">Membrane</keyword>
<evidence type="ECO:0000256" key="5">
    <source>
        <dbReference type="ARBA" id="ARBA00029447"/>
    </source>
</evidence>
<dbReference type="eggNOG" id="COG0840">
    <property type="taxonomic scope" value="Bacteria"/>
</dbReference>
<evidence type="ECO:0000313" key="12">
    <source>
        <dbReference type="EMBL" id="ACS86364.1"/>
    </source>
</evidence>
<keyword evidence="7" id="KW-0175">Coiled coil</keyword>
<evidence type="ECO:0000256" key="3">
    <source>
        <dbReference type="ARBA" id="ARBA00022500"/>
    </source>
</evidence>
<evidence type="ECO:0000256" key="7">
    <source>
        <dbReference type="SAM" id="Coils"/>
    </source>
</evidence>
<proteinExistence type="inferred from homology"/>
<comment type="subcellular location">
    <subcellularLocation>
        <location evidence="1">Membrane</location>
    </subcellularLocation>
</comment>
<dbReference type="GO" id="GO:0004888">
    <property type="term" value="F:transmembrane signaling receptor activity"/>
    <property type="evidence" value="ECO:0007669"/>
    <property type="project" value="InterPro"/>
</dbReference>
<keyword evidence="13" id="KW-1185">Reference proteome</keyword>
<keyword evidence="2" id="KW-0488">Methylation</keyword>
<dbReference type="STRING" id="579405.Dd703_2587"/>
<sequence length="550" mass="58783">MNITQRLLLTFSLLSLALIALVMITLSLLSGFQSRAEYVQDNAVGSIKDLNTVVDKSNTLVLLLYRYQTTPDDSKLPDIEQRINQTIEDIKSLNSDYMKNSISSEEDKNLTLVAIDNVKNLQSTLPAFLAAAKANQDEISLNMLQGTGGVGEAVRNMLSTYRKQFDLNVKIGDDLSQTNTRIYHQSWISLLSGALLAILLTSILAVRTILGIRKSLSNMSHVMESASTTLDLTLKANDQRKDEIGITAQAFNSLMQRVATTLASVSASAQSVSSAATQIAAGNEDLSSRTEQQAASLEETAASMTEISETVRQNAENTQQASILAGNASQISVSSADSVTTMLDTMDKIRTSGSKITDIIALIEGIAFQTNILALNAAVEAARAGEQGRGFAVVAGEVRTLAQRSSTAAREIKDLIDTSNALILTGAEQAGDVGKKMSAMKDAIQQVSDLMSEISAATEEQSKGINQVHQAVNQMDDVTQQNASLVEEASAASQSLQEQATVLNQLVGQFSVGHHAAPELAATSSTPVPRLVLPTKNRAVTPNGTSWESF</sequence>
<feature type="domain" description="Methyl-accepting transducer" evidence="10">
    <location>
        <begin position="268"/>
        <end position="497"/>
    </location>
</feature>
<evidence type="ECO:0000259" key="11">
    <source>
        <dbReference type="PROSITE" id="PS50885"/>
    </source>
</evidence>
<feature type="coiled-coil region" evidence="7">
    <location>
        <begin position="440"/>
        <end position="488"/>
    </location>
</feature>
<dbReference type="KEGG" id="dda:Dd703_2587"/>
<keyword evidence="9" id="KW-0812">Transmembrane</keyword>
<reference evidence="12" key="1">
    <citation type="submission" date="2009-06" db="EMBL/GenBank/DDBJ databases">
        <title>Complete sequence of Dickeya dadantii Ech703.</title>
        <authorList>
            <consortium name="US DOE Joint Genome Institute"/>
            <person name="Lucas S."/>
            <person name="Copeland A."/>
            <person name="Lapidus A."/>
            <person name="Glavina del Rio T."/>
            <person name="Dalin E."/>
            <person name="Tice H."/>
            <person name="Bruce D."/>
            <person name="Goodwin L."/>
            <person name="Pitluck S."/>
            <person name="Chertkov O."/>
            <person name="Brettin T."/>
            <person name="Detter J.C."/>
            <person name="Han C."/>
            <person name="Larimer F."/>
            <person name="Land M."/>
            <person name="Hauser L."/>
            <person name="Kyrpides N."/>
            <person name="Mikhailova N."/>
            <person name="Balakrishnan V."/>
            <person name="Glasner J."/>
            <person name="Perna N.T."/>
        </authorList>
    </citation>
    <scope>NUCLEOTIDE SEQUENCE [LARGE SCALE GENOMIC DNA]</scope>
    <source>
        <strain evidence="12">Ech703</strain>
    </source>
</reference>
<dbReference type="HOGENOM" id="CLU_000445_107_16_6"/>
<dbReference type="Pfam" id="PF00672">
    <property type="entry name" value="HAMP"/>
    <property type="match status" value="1"/>
</dbReference>
<feature type="transmembrane region" description="Helical" evidence="9">
    <location>
        <begin position="187"/>
        <end position="210"/>
    </location>
</feature>
<dbReference type="InterPro" id="IPR004090">
    <property type="entry name" value="Chemotax_Me-accpt_rcpt"/>
</dbReference>
<organism evidence="12 13">
    <name type="scientific">Musicola paradisiaca (strain Ech703)</name>
    <name type="common">Dickeya paradisiaca</name>
    <name type="synonym">Dickeya dadantii</name>
    <dbReference type="NCBI Taxonomy" id="579405"/>
    <lineage>
        <taxon>Bacteria</taxon>
        <taxon>Pseudomonadati</taxon>
        <taxon>Pseudomonadota</taxon>
        <taxon>Gammaproteobacteria</taxon>
        <taxon>Enterobacterales</taxon>
        <taxon>Pectobacteriaceae</taxon>
        <taxon>Musicola</taxon>
    </lineage>
</organism>
<accession>C6C9U2</accession>
<evidence type="ECO:0000256" key="6">
    <source>
        <dbReference type="PROSITE-ProRule" id="PRU00284"/>
    </source>
</evidence>
<feature type="domain" description="HAMP" evidence="11">
    <location>
        <begin position="210"/>
        <end position="263"/>
    </location>
</feature>
<keyword evidence="3" id="KW-0145">Chemotaxis</keyword>
<dbReference type="CDD" id="cd11386">
    <property type="entry name" value="MCP_signal"/>
    <property type="match status" value="1"/>
</dbReference>
<evidence type="ECO:0000256" key="8">
    <source>
        <dbReference type="SAM" id="MobiDB-lite"/>
    </source>
</evidence>
<dbReference type="Proteomes" id="UP000002734">
    <property type="component" value="Chromosome"/>
</dbReference>
<dbReference type="FunFam" id="1.10.287.950:FF:000001">
    <property type="entry name" value="Methyl-accepting chemotaxis sensory transducer"/>
    <property type="match status" value="1"/>
</dbReference>
<feature type="region of interest" description="Disordered" evidence="8">
    <location>
        <begin position="281"/>
        <end position="301"/>
    </location>
</feature>
<evidence type="ECO:0000259" key="10">
    <source>
        <dbReference type="PROSITE" id="PS50111"/>
    </source>
</evidence>
<dbReference type="Pfam" id="PF00015">
    <property type="entry name" value="MCPsignal"/>
    <property type="match status" value="1"/>
</dbReference>
<dbReference type="InterPro" id="IPR004089">
    <property type="entry name" value="MCPsignal_dom"/>
</dbReference>
<dbReference type="PROSITE" id="PS50111">
    <property type="entry name" value="CHEMOTAXIS_TRANSDUC_2"/>
    <property type="match status" value="1"/>
</dbReference>
<dbReference type="Pfam" id="PF12729">
    <property type="entry name" value="4HB_MCP_1"/>
    <property type="match status" value="1"/>
</dbReference>
<gene>
    <name evidence="12" type="ordered locus">Dd703_2587</name>
</gene>
<dbReference type="GO" id="GO:0005886">
    <property type="term" value="C:plasma membrane"/>
    <property type="evidence" value="ECO:0007669"/>
    <property type="project" value="TreeGrafter"/>
</dbReference>
<keyword evidence="4 6" id="KW-0807">Transducer</keyword>
<name>C6C9U2_MUSP7</name>
<dbReference type="PANTHER" id="PTHR43531">
    <property type="entry name" value="PROTEIN ICFG"/>
    <property type="match status" value="1"/>
</dbReference>
<comment type="similarity">
    <text evidence="5">Belongs to the methyl-accepting chemotaxis (MCP) protein family.</text>
</comment>
<dbReference type="Gene3D" id="1.10.287.950">
    <property type="entry name" value="Methyl-accepting chemotaxis protein"/>
    <property type="match status" value="1"/>
</dbReference>
<dbReference type="AlphaFoldDB" id="C6C9U2"/>
<protein>
    <submittedName>
        <fullName evidence="12">Methyl-accepting chemotaxis sensory transducer</fullName>
    </submittedName>
</protein>
<dbReference type="GO" id="GO:0007165">
    <property type="term" value="P:signal transduction"/>
    <property type="evidence" value="ECO:0007669"/>
    <property type="project" value="UniProtKB-KW"/>
</dbReference>
<dbReference type="SMART" id="SM00283">
    <property type="entry name" value="MA"/>
    <property type="match status" value="1"/>
</dbReference>
<dbReference type="InterPro" id="IPR024478">
    <property type="entry name" value="HlyB_4HB_MCP"/>
</dbReference>
<evidence type="ECO:0000256" key="1">
    <source>
        <dbReference type="ARBA" id="ARBA00004370"/>
    </source>
</evidence>